<feature type="transmembrane region" description="Helical" evidence="2">
    <location>
        <begin position="131"/>
        <end position="153"/>
    </location>
</feature>
<dbReference type="Gene3D" id="1.20.1250.20">
    <property type="entry name" value="MFS general substrate transporter like domains"/>
    <property type="match status" value="2"/>
</dbReference>
<reference evidence="3 4" key="1">
    <citation type="submission" date="2016-10" db="EMBL/GenBank/DDBJ databases">
        <authorList>
            <person name="de Groot N.N."/>
        </authorList>
    </citation>
    <scope>NUCLEOTIDE SEQUENCE [LARGE SCALE GENOMIC DNA]</scope>
    <source>
        <strain evidence="3 4">DSM 43357</strain>
    </source>
</reference>
<keyword evidence="4" id="KW-1185">Reference proteome</keyword>
<feature type="compositionally biased region" description="Basic and acidic residues" evidence="1">
    <location>
        <begin position="19"/>
        <end position="52"/>
    </location>
</feature>
<proteinExistence type="predicted"/>
<feature type="transmembrane region" description="Helical" evidence="2">
    <location>
        <begin position="371"/>
        <end position="394"/>
    </location>
</feature>
<evidence type="ECO:0000313" key="4">
    <source>
        <dbReference type="Proteomes" id="UP000198953"/>
    </source>
</evidence>
<evidence type="ECO:0000256" key="1">
    <source>
        <dbReference type="SAM" id="MobiDB-lite"/>
    </source>
</evidence>
<feature type="transmembrane region" description="Helical" evidence="2">
    <location>
        <begin position="233"/>
        <end position="253"/>
    </location>
</feature>
<dbReference type="GO" id="GO:0008643">
    <property type="term" value="P:carbohydrate transport"/>
    <property type="evidence" value="ECO:0007669"/>
    <property type="project" value="InterPro"/>
</dbReference>
<dbReference type="Pfam" id="PF13347">
    <property type="entry name" value="MFS_2"/>
    <property type="match status" value="1"/>
</dbReference>
<dbReference type="GO" id="GO:0005886">
    <property type="term" value="C:plasma membrane"/>
    <property type="evidence" value="ECO:0007669"/>
    <property type="project" value="TreeGrafter"/>
</dbReference>
<dbReference type="AlphaFoldDB" id="A0A1H8HTA1"/>
<dbReference type="Proteomes" id="UP000198953">
    <property type="component" value="Unassembled WGS sequence"/>
</dbReference>
<dbReference type="SUPFAM" id="SSF103473">
    <property type="entry name" value="MFS general substrate transporter"/>
    <property type="match status" value="1"/>
</dbReference>
<dbReference type="InterPro" id="IPR036259">
    <property type="entry name" value="MFS_trans_sf"/>
</dbReference>
<dbReference type="EMBL" id="FOBF01000030">
    <property type="protein sequence ID" value="SEN59379.1"/>
    <property type="molecule type" value="Genomic_DNA"/>
</dbReference>
<keyword evidence="2" id="KW-1133">Transmembrane helix</keyword>
<dbReference type="InterPro" id="IPR039672">
    <property type="entry name" value="MFS_2"/>
</dbReference>
<evidence type="ECO:0000313" key="3">
    <source>
        <dbReference type="EMBL" id="SEN59379.1"/>
    </source>
</evidence>
<feature type="transmembrane region" description="Helical" evidence="2">
    <location>
        <begin position="159"/>
        <end position="182"/>
    </location>
</feature>
<keyword evidence="2" id="KW-0812">Transmembrane</keyword>
<protein>
    <submittedName>
        <fullName evidence="3">Na+/melibiose symporter</fullName>
    </submittedName>
</protein>
<keyword evidence="2" id="KW-0472">Membrane</keyword>
<gene>
    <name evidence="3" type="ORF">SAMN05660976_07890</name>
</gene>
<dbReference type="PANTHER" id="PTHR11328:SF24">
    <property type="entry name" value="MAJOR FACILITATOR SUPERFAMILY (MFS) PROFILE DOMAIN-CONTAINING PROTEIN"/>
    <property type="match status" value="1"/>
</dbReference>
<sequence>MTRPPEDPAPGTRPLPPSAREKTTHPEAHSPARKDLRVERASPTREDARPEGARPGGGRLLGYGVGSVGTGVFSAVPGLLLLYYLTDTLGVPAAVGGAVLTLPKIWDVLLNPLVGAASDREAVRTGRRTRLLAAGSAALPVAFALMFAVPGGIAGGLPGAVWAGAAFLLAATAFACFQVPYVALPAEMSGSPAVRTRIMSWRVVCLTVGILVAGGLAPAVVDLSGGGRPGYAVMGASVGAVMAAALVTATLSTRWVESRPGPRPLGLVAALRLARGSRPFFALLAAFVTQALAVAVMLAGAPYVASYRLGDYGLTSLMFVCLVGPSIPAVPAWARLARRYGAVRCYLAASAAFCAVAVALVPSVAAGGLAATLGLTALAGVCYAALQLLPLSLLPDTVHADAARTGHAQAGAFTGLWTAGETAGLALGPGLFAGVLAVSGFVSAPVETPVAQPPSALTGLLLGFTALPALLMLISLPFVVRYGRLAREKETV</sequence>
<dbReference type="PANTHER" id="PTHR11328">
    <property type="entry name" value="MAJOR FACILITATOR SUPERFAMILY DOMAIN-CONTAINING PROTEIN"/>
    <property type="match status" value="1"/>
</dbReference>
<dbReference type="STRING" id="46177.SAMN05660976_07890"/>
<feature type="region of interest" description="Disordered" evidence="1">
    <location>
        <begin position="1"/>
        <end position="59"/>
    </location>
</feature>
<feature type="transmembrane region" description="Helical" evidence="2">
    <location>
        <begin position="203"/>
        <end position="221"/>
    </location>
</feature>
<feature type="transmembrane region" description="Helical" evidence="2">
    <location>
        <begin position="60"/>
        <end position="85"/>
    </location>
</feature>
<evidence type="ECO:0000256" key="2">
    <source>
        <dbReference type="SAM" id="Phobius"/>
    </source>
</evidence>
<feature type="compositionally biased region" description="Pro residues" evidence="1">
    <location>
        <begin position="7"/>
        <end position="17"/>
    </location>
</feature>
<feature type="transmembrane region" description="Helical" evidence="2">
    <location>
        <begin position="423"/>
        <end position="444"/>
    </location>
</feature>
<organism evidence="3 4">
    <name type="scientific">Nonomuraea pusilla</name>
    <dbReference type="NCBI Taxonomy" id="46177"/>
    <lineage>
        <taxon>Bacteria</taxon>
        <taxon>Bacillati</taxon>
        <taxon>Actinomycetota</taxon>
        <taxon>Actinomycetes</taxon>
        <taxon>Streptosporangiales</taxon>
        <taxon>Streptosporangiaceae</taxon>
        <taxon>Nonomuraea</taxon>
    </lineage>
</organism>
<feature type="transmembrane region" description="Helical" evidence="2">
    <location>
        <begin position="312"/>
        <end position="334"/>
    </location>
</feature>
<accession>A0A1H8HTA1</accession>
<feature type="transmembrane region" description="Helical" evidence="2">
    <location>
        <begin position="280"/>
        <end position="300"/>
    </location>
</feature>
<dbReference type="GO" id="GO:0015293">
    <property type="term" value="F:symporter activity"/>
    <property type="evidence" value="ECO:0007669"/>
    <property type="project" value="InterPro"/>
</dbReference>
<feature type="transmembrane region" description="Helical" evidence="2">
    <location>
        <begin position="456"/>
        <end position="480"/>
    </location>
</feature>
<feature type="transmembrane region" description="Helical" evidence="2">
    <location>
        <begin position="346"/>
        <end position="365"/>
    </location>
</feature>
<name>A0A1H8HTA1_9ACTN</name>